<keyword evidence="2" id="KW-1185">Reference proteome</keyword>
<evidence type="ECO:0000313" key="2">
    <source>
        <dbReference type="Proteomes" id="UP000243719"/>
    </source>
</evidence>
<dbReference type="Proteomes" id="UP000243719">
    <property type="component" value="Unassembled WGS sequence"/>
</dbReference>
<gene>
    <name evidence="1" type="ORF">SAMN05216551_103223</name>
</gene>
<protein>
    <submittedName>
        <fullName evidence="1">Uncharacterized protein</fullName>
    </submittedName>
</protein>
<evidence type="ECO:0000313" key="1">
    <source>
        <dbReference type="EMBL" id="SDV47693.1"/>
    </source>
</evidence>
<dbReference type="EMBL" id="FNLO01000003">
    <property type="protein sequence ID" value="SDV47693.1"/>
    <property type="molecule type" value="Genomic_DNA"/>
</dbReference>
<dbReference type="AlphaFoldDB" id="A0A1H2PM88"/>
<organism evidence="1 2">
    <name type="scientific">Chitinasiproducens palmae</name>
    <dbReference type="NCBI Taxonomy" id="1770053"/>
    <lineage>
        <taxon>Bacteria</taxon>
        <taxon>Pseudomonadati</taxon>
        <taxon>Pseudomonadota</taxon>
        <taxon>Betaproteobacteria</taxon>
        <taxon>Burkholderiales</taxon>
        <taxon>Burkholderiaceae</taxon>
        <taxon>Chitinasiproducens</taxon>
    </lineage>
</organism>
<reference evidence="2" key="1">
    <citation type="submission" date="2016-09" db="EMBL/GenBank/DDBJ databases">
        <authorList>
            <person name="Varghese N."/>
            <person name="Submissions S."/>
        </authorList>
    </citation>
    <scope>NUCLEOTIDE SEQUENCE [LARGE SCALE GENOMIC DNA]</scope>
    <source>
        <strain evidence="2">JS23</strain>
    </source>
</reference>
<name>A0A1H2PM88_9BURK</name>
<dbReference type="RefSeq" id="WP_091906389.1">
    <property type="nucleotide sequence ID" value="NZ_FNLO01000003.1"/>
</dbReference>
<dbReference type="OrthoDB" id="9015539at2"/>
<accession>A0A1H2PM88</accession>
<sequence>MPRLRFTQGDIVADAIVNPLDDGCFRAVVSISDASGRSQLFRAEPTLCDEDDALAQASALAQHLLKRMQN</sequence>
<proteinExistence type="predicted"/>